<dbReference type="Pfam" id="PF12796">
    <property type="entry name" value="Ank_2"/>
    <property type="match status" value="2"/>
</dbReference>
<dbReference type="Proteomes" id="UP000030762">
    <property type="component" value="Unassembled WGS sequence"/>
</dbReference>
<dbReference type="STRING" id="1156394.T0RUS7"/>
<dbReference type="PROSITE" id="PS50088">
    <property type="entry name" value="ANK_REPEAT"/>
    <property type="match status" value="3"/>
</dbReference>
<dbReference type="PANTHER" id="PTHR24171">
    <property type="entry name" value="ANKYRIN REPEAT DOMAIN-CONTAINING PROTEIN 39-RELATED"/>
    <property type="match status" value="1"/>
</dbReference>
<evidence type="ECO:0000313" key="5">
    <source>
        <dbReference type="Proteomes" id="UP000030762"/>
    </source>
</evidence>
<organism evidence="4 5">
    <name type="scientific">Saprolegnia diclina (strain VS20)</name>
    <dbReference type="NCBI Taxonomy" id="1156394"/>
    <lineage>
        <taxon>Eukaryota</taxon>
        <taxon>Sar</taxon>
        <taxon>Stramenopiles</taxon>
        <taxon>Oomycota</taxon>
        <taxon>Saprolegniomycetes</taxon>
        <taxon>Saprolegniales</taxon>
        <taxon>Saprolegniaceae</taxon>
        <taxon>Saprolegnia</taxon>
    </lineage>
</organism>
<dbReference type="OMA" id="KTIRFHI"/>
<dbReference type="InParanoid" id="T0RUS7"/>
<protein>
    <submittedName>
        <fullName evidence="4">Uncharacterized protein</fullName>
    </submittedName>
</protein>
<dbReference type="GeneID" id="19949043"/>
<dbReference type="eggNOG" id="KOG0504">
    <property type="taxonomic scope" value="Eukaryota"/>
</dbReference>
<evidence type="ECO:0000256" key="1">
    <source>
        <dbReference type="ARBA" id="ARBA00022737"/>
    </source>
</evidence>
<reference evidence="4 5" key="1">
    <citation type="submission" date="2012-04" db="EMBL/GenBank/DDBJ databases">
        <title>The Genome Sequence of Saprolegnia declina VS20.</title>
        <authorList>
            <consortium name="The Broad Institute Genome Sequencing Platform"/>
            <person name="Russ C."/>
            <person name="Nusbaum C."/>
            <person name="Tyler B."/>
            <person name="van West P."/>
            <person name="Dieguez-Uribeondo J."/>
            <person name="de Bruijn I."/>
            <person name="Tripathy S."/>
            <person name="Jiang R."/>
            <person name="Young S.K."/>
            <person name="Zeng Q."/>
            <person name="Gargeya S."/>
            <person name="Fitzgerald M."/>
            <person name="Haas B."/>
            <person name="Abouelleil A."/>
            <person name="Alvarado L."/>
            <person name="Arachchi H.M."/>
            <person name="Berlin A."/>
            <person name="Chapman S.B."/>
            <person name="Goldberg J."/>
            <person name="Griggs A."/>
            <person name="Gujja S."/>
            <person name="Hansen M."/>
            <person name="Howarth C."/>
            <person name="Imamovic A."/>
            <person name="Larimer J."/>
            <person name="McCowen C."/>
            <person name="Montmayeur A."/>
            <person name="Murphy C."/>
            <person name="Neiman D."/>
            <person name="Pearson M."/>
            <person name="Priest M."/>
            <person name="Roberts A."/>
            <person name="Saif S."/>
            <person name="Shea T."/>
            <person name="Sisk P."/>
            <person name="Sykes S."/>
            <person name="Wortman J."/>
            <person name="Nusbaum C."/>
            <person name="Birren B."/>
        </authorList>
    </citation>
    <scope>NUCLEOTIDE SEQUENCE [LARGE SCALE GENOMIC DNA]</scope>
    <source>
        <strain evidence="4 5">VS20</strain>
    </source>
</reference>
<keyword evidence="1" id="KW-0677">Repeat</keyword>
<dbReference type="InterPro" id="IPR002110">
    <property type="entry name" value="Ankyrin_rpt"/>
</dbReference>
<dbReference type="SMART" id="SM00248">
    <property type="entry name" value="ANK"/>
    <property type="match status" value="4"/>
</dbReference>
<proteinExistence type="predicted"/>
<accession>T0RUS7</accession>
<evidence type="ECO:0000256" key="3">
    <source>
        <dbReference type="PROSITE-ProRule" id="PRU00023"/>
    </source>
</evidence>
<dbReference type="VEuPathDB" id="FungiDB:SDRG_08316"/>
<dbReference type="OrthoDB" id="194358at2759"/>
<dbReference type="RefSeq" id="XP_008612419.1">
    <property type="nucleotide sequence ID" value="XM_008614197.1"/>
</dbReference>
<feature type="repeat" description="ANK" evidence="3">
    <location>
        <begin position="115"/>
        <end position="147"/>
    </location>
</feature>
<evidence type="ECO:0000313" key="4">
    <source>
        <dbReference type="EMBL" id="EQC34107.1"/>
    </source>
</evidence>
<keyword evidence="2 3" id="KW-0040">ANK repeat</keyword>
<dbReference type="InterPro" id="IPR036770">
    <property type="entry name" value="Ankyrin_rpt-contain_sf"/>
</dbReference>
<keyword evidence="5" id="KW-1185">Reference proteome</keyword>
<sequence length="278" mass="30971">MLSKKERAEEDALLEQQLMTQGPKGLLALFTGSDGKKAKKAKAPKLFMELSRAQQRVQGKNAPMLRQMDGDTIHDKLSSYKKTIRFHINAAHDEAITMVRDIRSGHQDVNARDEKGRSALHFACRMGSEAAIATLIKEEGSIDEPDLDMRWTPLHYAVMGKHKYAAGLLLKYAPSPYVTVNRRDKIGTTPLMLAAAEGHATIVRFLLDRLADINDRDNEGLTALHYAALTDRVKAAEVLLEYKADTDIRTKASGETALEMAERLGSHLVSIVLFEFEK</sequence>
<dbReference type="EMBL" id="JH767156">
    <property type="protein sequence ID" value="EQC34107.1"/>
    <property type="molecule type" value="Genomic_DNA"/>
</dbReference>
<name>T0RUS7_SAPDV</name>
<evidence type="ECO:0000256" key="2">
    <source>
        <dbReference type="ARBA" id="ARBA00023043"/>
    </source>
</evidence>
<dbReference type="Gene3D" id="1.25.40.20">
    <property type="entry name" value="Ankyrin repeat-containing domain"/>
    <property type="match status" value="2"/>
</dbReference>
<dbReference type="AlphaFoldDB" id="T0RUS7"/>
<dbReference type="SUPFAM" id="SSF48403">
    <property type="entry name" value="Ankyrin repeat"/>
    <property type="match status" value="1"/>
</dbReference>
<feature type="repeat" description="ANK" evidence="3">
    <location>
        <begin position="219"/>
        <end position="251"/>
    </location>
</feature>
<gene>
    <name evidence="4" type="ORF">SDRG_08316</name>
</gene>
<feature type="repeat" description="ANK" evidence="3">
    <location>
        <begin position="186"/>
        <end position="218"/>
    </location>
</feature>
<dbReference type="PROSITE" id="PS50297">
    <property type="entry name" value="ANK_REP_REGION"/>
    <property type="match status" value="2"/>
</dbReference>